<dbReference type="KEGG" id="azq:G3580_18570"/>
<feature type="signal peptide" evidence="1">
    <location>
        <begin position="1"/>
        <end position="20"/>
    </location>
</feature>
<accession>A0A6C1B8B1</accession>
<feature type="chain" id="PRO_5025630474" evidence="1">
    <location>
        <begin position="21"/>
        <end position="289"/>
    </location>
</feature>
<gene>
    <name evidence="2" type="ORF">G3580_18570</name>
</gene>
<name>A0A6C1B8B1_9RHOO</name>
<dbReference type="Proteomes" id="UP000501991">
    <property type="component" value="Chromosome"/>
</dbReference>
<evidence type="ECO:0000313" key="3">
    <source>
        <dbReference type="Proteomes" id="UP000501991"/>
    </source>
</evidence>
<dbReference type="AlphaFoldDB" id="A0A6C1B8B1"/>
<dbReference type="EMBL" id="CP048836">
    <property type="protein sequence ID" value="QID19931.1"/>
    <property type="molecule type" value="Genomic_DNA"/>
</dbReference>
<sequence length="289" mass="31045">MGGLLAAAALGLTGASPARAVTIDAGDITRLPAGTNLAVLYLQHSSGDTLYADGDKVSGHARLSADVGIARGVHYTQIGEQVHALQFLQPFGRVTTGGDLSALKSANGIGDLILVDTIHLINDPEGKRAFVVSPWLWLPTGKYDRHRAINALGENRWKFALQVGYMTPIPGNMMLDVIGDVTVFGANGDFGPAGARLRQKPLYELQAHLRYPLSDTTYVSPAISYSWGGETEIDGVDQDDAQRRTKCLLSVGHFLTPSWQILGSAGTDLSVRNGVKEDVRINLRLLKIF</sequence>
<dbReference type="InterPro" id="IPR025737">
    <property type="entry name" value="FApF"/>
</dbReference>
<proteinExistence type="predicted"/>
<protein>
    <submittedName>
        <fullName evidence="2">Transporter</fullName>
    </submittedName>
</protein>
<reference evidence="2 3" key="1">
    <citation type="submission" date="2020-02" db="EMBL/GenBank/DDBJ databases">
        <title>Nitrogenibacter mangrovi gen. nov., sp. nov. isolated from mangrove sediment, a denitrifying betaproteobacterium.</title>
        <authorList>
            <person name="Liao H."/>
            <person name="Tian Y."/>
        </authorList>
    </citation>
    <scope>NUCLEOTIDE SEQUENCE [LARGE SCALE GENOMIC DNA]</scope>
    <source>
        <strain evidence="2 3">M9-3-2</strain>
    </source>
</reference>
<keyword evidence="3" id="KW-1185">Reference proteome</keyword>
<evidence type="ECO:0000256" key="1">
    <source>
        <dbReference type="SAM" id="SignalP"/>
    </source>
</evidence>
<keyword evidence="1" id="KW-0732">Signal</keyword>
<evidence type="ECO:0000313" key="2">
    <source>
        <dbReference type="EMBL" id="QID19931.1"/>
    </source>
</evidence>
<dbReference type="Pfam" id="PF13557">
    <property type="entry name" value="Phenol_MetA_deg"/>
    <property type="match status" value="1"/>
</dbReference>
<organism evidence="2 3">
    <name type="scientific">Nitrogeniibacter mangrovi</name>
    <dbReference type="NCBI Taxonomy" id="2016596"/>
    <lineage>
        <taxon>Bacteria</taxon>
        <taxon>Pseudomonadati</taxon>
        <taxon>Pseudomonadota</taxon>
        <taxon>Betaproteobacteria</taxon>
        <taxon>Rhodocyclales</taxon>
        <taxon>Zoogloeaceae</taxon>
        <taxon>Nitrogeniibacter</taxon>
    </lineage>
</organism>